<protein>
    <recommendedName>
        <fullName evidence="2">protein-tyrosine-phosphatase</fullName>
        <ecNumber evidence="2">3.1.3.48</ecNumber>
    </recommendedName>
</protein>
<dbReference type="InterPro" id="IPR020422">
    <property type="entry name" value="TYR_PHOSPHATASE_DUAL_dom"/>
</dbReference>
<dbReference type="InterPro" id="IPR029021">
    <property type="entry name" value="Prot-tyrosine_phosphatase-like"/>
</dbReference>
<dbReference type="AlphaFoldDB" id="A0A8H8CL60"/>
<dbReference type="PANTHER" id="PTHR45848:SF4">
    <property type="entry name" value="DUAL SPECIFICITY PROTEIN PHOSPHATASE 12"/>
    <property type="match status" value="1"/>
</dbReference>
<name>A0A8H8CL60_PSICU</name>
<evidence type="ECO:0000259" key="5">
    <source>
        <dbReference type="PROSITE" id="PS50054"/>
    </source>
</evidence>
<dbReference type="GO" id="GO:0004725">
    <property type="term" value="F:protein tyrosine phosphatase activity"/>
    <property type="evidence" value="ECO:0007669"/>
    <property type="project" value="UniProtKB-EC"/>
</dbReference>
<comment type="caution">
    <text evidence="7">The sequence shown here is derived from an EMBL/GenBank/DDBJ whole genome shotgun (WGS) entry which is preliminary data.</text>
</comment>
<gene>
    <name evidence="7" type="ORF">JR316_005306</name>
</gene>
<organism evidence="7">
    <name type="scientific">Psilocybe cubensis</name>
    <name type="common">Psychedelic mushroom</name>
    <name type="synonym">Stropharia cubensis</name>
    <dbReference type="NCBI Taxonomy" id="181762"/>
    <lineage>
        <taxon>Eukaryota</taxon>
        <taxon>Fungi</taxon>
        <taxon>Dikarya</taxon>
        <taxon>Basidiomycota</taxon>
        <taxon>Agaricomycotina</taxon>
        <taxon>Agaricomycetes</taxon>
        <taxon>Agaricomycetidae</taxon>
        <taxon>Agaricales</taxon>
        <taxon>Agaricineae</taxon>
        <taxon>Strophariaceae</taxon>
        <taxon>Psilocybe</taxon>
    </lineage>
</organism>
<evidence type="ECO:0000256" key="2">
    <source>
        <dbReference type="ARBA" id="ARBA00013064"/>
    </source>
</evidence>
<evidence type="ECO:0000313" key="7">
    <source>
        <dbReference type="EMBL" id="KAG5168754.1"/>
    </source>
</evidence>
<accession>A0A8H8CL60</accession>
<dbReference type="PANTHER" id="PTHR45848">
    <property type="entry name" value="DUAL SPECIFICITY PROTEIN PHOSPHATASE 12 FAMILY MEMBER"/>
    <property type="match status" value="1"/>
</dbReference>
<evidence type="ECO:0000259" key="6">
    <source>
        <dbReference type="PROSITE" id="PS50056"/>
    </source>
</evidence>
<sequence>MTRNAPASLSEVLKDQLYVGNLSAALSVEQRKKHGITHILSVCPEYPTTGATQDHLNISIEDSEYADLLIHLPETCRFIDDALRKGGRVLVHCVMGISRSPAVVAAYLMKTRGYLAPEAITFVRQRRPQVHLNYGFAVQLDTFRKCGFAPSLANPIYRSWKRRNEQDVTAFLNHLVDTVSIIPDKLFLSSEFPSDPQQTWSLLMDLGITHLLSISPTEIATTTTAGAVTHHHHVNVDSRAPDALLSTLPDICAYVDGAIKRGGRVLVHSMVESRACAAVCAYLMSIRQYTATEAFGVINEALPLFNPTRNFIRTLEVFEECGYAPGPNLSSSARSSAKSENFSCELESSKESGMIYDDTRRDFGLGFSENFGNVGANVNMNKRSSKIAPSQHAPISVR</sequence>
<dbReference type="InterPro" id="IPR000387">
    <property type="entry name" value="Tyr_Pase_dom"/>
</dbReference>
<dbReference type="OrthoDB" id="10252009at2759"/>
<evidence type="ECO:0000256" key="4">
    <source>
        <dbReference type="ARBA" id="ARBA00022912"/>
    </source>
</evidence>
<feature type="domain" description="Tyrosine specific protein phosphatases" evidence="6">
    <location>
        <begin position="63"/>
        <end position="128"/>
    </location>
</feature>
<feature type="domain" description="Tyrosine-protein phosphatase" evidence="5">
    <location>
        <begin position="8"/>
        <end position="149"/>
    </location>
</feature>
<dbReference type="PROSITE" id="PS50054">
    <property type="entry name" value="TYR_PHOSPHATASE_DUAL"/>
    <property type="match status" value="1"/>
</dbReference>
<dbReference type="GO" id="GO:0008138">
    <property type="term" value="F:protein tyrosine/serine/threonine phosphatase activity"/>
    <property type="evidence" value="ECO:0007669"/>
    <property type="project" value="TreeGrafter"/>
</dbReference>
<comment type="similarity">
    <text evidence="1">Belongs to the protein-tyrosine phosphatase family. Non-receptor class dual specificity subfamily.</text>
</comment>
<evidence type="ECO:0000256" key="1">
    <source>
        <dbReference type="ARBA" id="ARBA00008601"/>
    </source>
</evidence>
<keyword evidence="3" id="KW-0378">Hydrolase</keyword>
<dbReference type="Gene3D" id="3.90.190.10">
    <property type="entry name" value="Protein tyrosine phosphatase superfamily"/>
    <property type="match status" value="2"/>
</dbReference>
<dbReference type="Pfam" id="PF00782">
    <property type="entry name" value="DSPc"/>
    <property type="match status" value="2"/>
</dbReference>
<dbReference type="PROSITE" id="PS50056">
    <property type="entry name" value="TYR_PHOSPHATASE_2"/>
    <property type="match status" value="1"/>
</dbReference>
<dbReference type="SMART" id="SM00195">
    <property type="entry name" value="DSPc"/>
    <property type="match status" value="2"/>
</dbReference>
<dbReference type="InterPro" id="IPR016130">
    <property type="entry name" value="Tyr_Pase_AS"/>
</dbReference>
<reference evidence="7" key="1">
    <citation type="submission" date="2021-02" db="EMBL/GenBank/DDBJ databases">
        <title>Psilocybe cubensis genome.</title>
        <authorList>
            <person name="Mckernan K.J."/>
            <person name="Crawford S."/>
            <person name="Trippe A."/>
            <person name="Kane L.T."/>
            <person name="Mclaughlin S."/>
        </authorList>
    </citation>
    <scope>NUCLEOTIDE SEQUENCE [LARGE SCALE GENOMIC DNA]</scope>
    <source>
        <strain evidence="7">MGC-MH-2018</strain>
    </source>
</reference>
<proteinExistence type="inferred from homology"/>
<dbReference type="SUPFAM" id="SSF52799">
    <property type="entry name" value="(Phosphotyrosine protein) phosphatases II"/>
    <property type="match status" value="2"/>
</dbReference>
<evidence type="ECO:0000256" key="3">
    <source>
        <dbReference type="ARBA" id="ARBA00022801"/>
    </source>
</evidence>
<keyword evidence="4" id="KW-0904">Protein phosphatase</keyword>
<dbReference type="CDD" id="cd14498">
    <property type="entry name" value="DSP"/>
    <property type="match status" value="2"/>
</dbReference>
<dbReference type="InterPro" id="IPR000340">
    <property type="entry name" value="Dual-sp_phosphatase_cat-dom"/>
</dbReference>
<dbReference type="EMBL" id="JAFIQS010000005">
    <property type="protein sequence ID" value="KAG5168754.1"/>
    <property type="molecule type" value="Genomic_DNA"/>
</dbReference>
<dbReference type="EC" id="3.1.3.48" evidence="2"/>
<dbReference type="PROSITE" id="PS00383">
    <property type="entry name" value="TYR_PHOSPHATASE_1"/>
    <property type="match status" value="1"/>
</dbReference>